<name>A0AAP0F1C0_9MAGN</name>
<protein>
    <submittedName>
        <fullName evidence="1">Uncharacterized protein</fullName>
    </submittedName>
</protein>
<organism evidence="1 2">
    <name type="scientific">Stephania japonica</name>
    <dbReference type="NCBI Taxonomy" id="461633"/>
    <lineage>
        <taxon>Eukaryota</taxon>
        <taxon>Viridiplantae</taxon>
        <taxon>Streptophyta</taxon>
        <taxon>Embryophyta</taxon>
        <taxon>Tracheophyta</taxon>
        <taxon>Spermatophyta</taxon>
        <taxon>Magnoliopsida</taxon>
        <taxon>Ranunculales</taxon>
        <taxon>Menispermaceae</taxon>
        <taxon>Menispermoideae</taxon>
        <taxon>Cissampelideae</taxon>
        <taxon>Stephania</taxon>
    </lineage>
</organism>
<evidence type="ECO:0000313" key="1">
    <source>
        <dbReference type="EMBL" id="KAK9102776.1"/>
    </source>
</evidence>
<evidence type="ECO:0000313" key="2">
    <source>
        <dbReference type="Proteomes" id="UP001417504"/>
    </source>
</evidence>
<accession>A0AAP0F1C0</accession>
<reference evidence="1 2" key="1">
    <citation type="submission" date="2024-01" db="EMBL/GenBank/DDBJ databases">
        <title>Genome assemblies of Stephania.</title>
        <authorList>
            <person name="Yang L."/>
        </authorList>
    </citation>
    <scope>NUCLEOTIDE SEQUENCE [LARGE SCALE GENOMIC DNA]</scope>
    <source>
        <strain evidence="1">QJT</strain>
        <tissue evidence="1">Leaf</tissue>
    </source>
</reference>
<dbReference type="EMBL" id="JBBNAE010000008">
    <property type="protein sequence ID" value="KAK9102776.1"/>
    <property type="molecule type" value="Genomic_DNA"/>
</dbReference>
<gene>
    <name evidence="1" type="ORF">Sjap_020030</name>
</gene>
<keyword evidence="2" id="KW-1185">Reference proteome</keyword>
<proteinExistence type="predicted"/>
<sequence length="242" mass="27297">MSHATCTQEARLPHAICMGVWIEISVPIPAGHRMNLKMTQACPQLAIKGPESQFQRYWNTPSHAHFSIHVFAVFLDLVRNMTRTVVHAACTIRDKMRALERTSREARGYELGAAGALYAGYDSSETFASNTMVEVLEDLHHHYKSSAMWFRPRQRHLKHEFLRLSASDAVSSAVGLSPPRCNLKRDTPRAFALDAVIDAVGRLATRRPSAVLTHSPFSARPTQMLRCKWRRRGQTPVTPLKE</sequence>
<dbReference type="Proteomes" id="UP001417504">
    <property type="component" value="Unassembled WGS sequence"/>
</dbReference>
<comment type="caution">
    <text evidence="1">The sequence shown here is derived from an EMBL/GenBank/DDBJ whole genome shotgun (WGS) entry which is preliminary data.</text>
</comment>
<dbReference type="AlphaFoldDB" id="A0AAP0F1C0"/>